<evidence type="ECO:0000313" key="5">
    <source>
        <dbReference type="Proteomes" id="UP000230971"/>
    </source>
</evidence>
<organism evidence="2 4">
    <name type="scientific">Mycobacterium celatum</name>
    <dbReference type="NCBI Taxonomy" id="28045"/>
    <lineage>
        <taxon>Bacteria</taxon>
        <taxon>Bacillati</taxon>
        <taxon>Actinomycetota</taxon>
        <taxon>Actinomycetes</taxon>
        <taxon>Mycobacteriales</taxon>
        <taxon>Mycobacteriaceae</taxon>
        <taxon>Mycobacterium</taxon>
    </lineage>
</organism>
<dbReference type="RefSeq" id="WP_062538704.1">
    <property type="nucleotide sequence ID" value="NZ_BBUN01000048.1"/>
</dbReference>
<evidence type="ECO:0000313" key="3">
    <source>
        <dbReference type="EMBL" id="PIB78195.1"/>
    </source>
</evidence>
<dbReference type="InterPro" id="IPR023346">
    <property type="entry name" value="Lysozyme-like_dom_sf"/>
</dbReference>
<evidence type="ECO:0000259" key="1">
    <source>
        <dbReference type="Pfam" id="PF01464"/>
    </source>
</evidence>
<gene>
    <name evidence="2" type="ORF">AWB95_21640</name>
    <name evidence="3" type="ORF">CQY23_14950</name>
</gene>
<comment type="caution">
    <text evidence="2">The sequence shown here is derived from an EMBL/GenBank/DDBJ whole genome shotgun (WGS) entry which is preliminary data.</text>
</comment>
<dbReference type="InterPro" id="IPR008258">
    <property type="entry name" value="Transglycosylase_SLT_dom_1"/>
</dbReference>
<dbReference type="Pfam" id="PF01464">
    <property type="entry name" value="SLT"/>
    <property type="match status" value="1"/>
</dbReference>
<dbReference type="Proteomes" id="UP000230971">
    <property type="component" value="Unassembled WGS sequence"/>
</dbReference>
<dbReference type="SUPFAM" id="SSF53955">
    <property type="entry name" value="Lysozyme-like"/>
    <property type="match status" value="1"/>
</dbReference>
<name>A0A1X1RIX3_MYCCE</name>
<feature type="domain" description="Transglycosylase SLT" evidence="1">
    <location>
        <begin position="201"/>
        <end position="282"/>
    </location>
</feature>
<keyword evidence="4" id="KW-1185">Reference proteome</keyword>
<accession>A0A1X1RIX3</accession>
<reference evidence="3 5" key="2">
    <citation type="journal article" date="2017" name="Infect. Genet. Evol.">
        <title>The new phylogeny of the genus Mycobacterium: The old and the news.</title>
        <authorList>
            <person name="Tortoli E."/>
            <person name="Fedrizzi T."/>
            <person name="Meehan C.J."/>
            <person name="Trovato A."/>
            <person name="Grottola A."/>
            <person name="Giacobazzi E."/>
            <person name="Serpini G.F."/>
            <person name="Tagliazucchi S."/>
            <person name="Fabio A."/>
            <person name="Bettua C."/>
            <person name="Bertorelli R."/>
            <person name="Frascaro F."/>
            <person name="De Sanctis V."/>
            <person name="Pecorari M."/>
            <person name="Jousson O."/>
            <person name="Segata N."/>
            <person name="Cirillo D.M."/>
        </authorList>
    </citation>
    <scope>NUCLEOTIDE SEQUENCE [LARGE SCALE GENOMIC DNA]</scope>
    <source>
        <strain evidence="3 5">NCTC 12882</strain>
    </source>
</reference>
<dbReference type="Gene3D" id="1.10.530.10">
    <property type="match status" value="1"/>
</dbReference>
<dbReference type="EMBL" id="PDKV01000018">
    <property type="protein sequence ID" value="PIB78195.1"/>
    <property type="molecule type" value="Genomic_DNA"/>
</dbReference>
<dbReference type="AlphaFoldDB" id="A0A1X1RIX3"/>
<sequence>MTPDPLTLRAFELLNRAHNLYGARLSVGPVEGRVAPPGIFTETAYAAPATARAIAVLRHAAATDTELDTVVADAGADRAHARHASRMILDDAHADPMPASDTVLGRREAMRRMAARLRMQRRSIQRSRRHSRLLARRLRRLDYVHRRRGARSAAGPISLSAVRHERPARSSNRTREYICAALDHLGINDPAARRNWLHGYQTLIARESGGRPSAVASEPATGPGPLQADGHRLGYARGITQTIPITFARYHQPGTSTSIYDPVANICASMNYVMHRYGVAANGHNLIAQVQQADANRSPKGY</sequence>
<dbReference type="OrthoDB" id="4629613at2"/>
<dbReference type="STRING" id="28045.AWB95_21640"/>
<dbReference type="Proteomes" id="UP000193907">
    <property type="component" value="Unassembled WGS sequence"/>
</dbReference>
<reference evidence="2 4" key="1">
    <citation type="submission" date="2016-01" db="EMBL/GenBank/DDBJ databases">
        <title>The new phylogeny of the genus Mycobacterium.</title>
        <authorList>
            <person name="Tarcisio F."/>
            <person name="Conor M."/>
            <person name="Antonella G."/>
            <person name="Elisabetta G."/>
            <person name="Giulia F.S."/>
            <person name="Sara T."/>
            <person name="Anna F."/>
            <person name="Clotilde B."/>
            <person name="Roberto B."/>
            <person name="Veronica D.S."/>
            <person name="Fabio R."/>
            <person name="Monica P."/>
            <person name="Olivier J."/>
            <person name="Enrico T."/>
            <person name="Nicola S."/>
        </authorList>
    </citation>
    <scope>NUCLEOTIDE SEQUENCE [LARGE SCALE GENOMIC DNA]</scope>
    <source>
        <strain evidence="2 4">DSM 44243</strain>
    </source>
</reference>
<evidence type="ECO:0000313" key="2">
    <source>
        <dbReference type="EMBL" id="ORV06992.1"/>
    </source>
</evidence>
<evidence type="ECO:0000313" key="4">
    <source>
        <dbReference type="Proteomes" id="UP000193907"/>
    </source>
</evidence>
<proteinExistence type="predicted"/>
<protein>
    <submittedName>
        <fullName evidence="3">Transglycosylase</fullName>
    </submittedName>
</protein>
<dbReference type="EMBL" id="LQOM01000050">
    <property type="protein sequence ID" value="ORV06992.1"/>
    <property type="molecule type" value="Genomic_DNA"/>
</dbReference>